<evidence type="ECO:0000256" key="1">
    <source>
        <dbReference type="SAM" id="MobiDB-lite"/>
    </source>
</evidence>
<gene>
    <name evidence="2" type="ORF">BJ508DRAFT_413824</name>
</gene>
<dbReference type="Proteomes" id="UP000275078">
    <property type="component" value="Unassembled WGS sequence"/>
</dbReference>
<dbReference type="EMBL" id="ML119668">
    <property type="protein sequence ID" value="RPA82901.1"/>
    <property type="molecule type" value="Genomic_DNA"/>
</dbReference>
<dbReference type="AlphaFoldDB" id="A0A3N4IFE1"/>
<reference evidence="2 3" key="1">
    <citation type="journal article" date="2018" name="Nat. Ecol. Evol.">
        <title>Pezizomycetes genomes reveal the molecular basis of ectomycorrhizal truffle lifestyle.</title>
        <authorList>
            <person name="Murat C."/>
            <person name="Payen T."/>
            <person name="Noel B."/>
            <person name="Kuo A."/>
            <person name="Morin E."/>
            <person name="Chen J."/>
            <person name="Kohler A."/>
            <person name="Krizsan K."/>
            <person name="Balestrini R."/>
            <person name="Da Silva C."/>
            <person name="Montanini B."/>
            <person name="Hainaut M."/>
            <person name="Levati E."/>
            <person name="Barry K.W."/>
            <person name="Belfiori B."/>
            <person name="Cichocki N."/>
            <person name="Clum A."/>
            <person name="Dockter R.B."/>
            <person name="Fauchery L."/>
            <person name="Guy J."/>
            <person name="Iotti M."/>
            <person name="Le Tacon F."/>
            <person name="Lindquist E.A."/>
            <person name="Lipzen A."/>
            <person name="Malagnac F."/>
            <person name="Mello A."/>
            <person name="Molinier V."/>
            <person name="Miyauchi S."/>
            <person name="Poulain J."/>
            <person name="Riccioni C."/>
            <person name="Rubini A."/>
            <person name="Sitrit Y."/>
            <person name="Splivallo R."/>
            <person name="Traeger S."/>
            <person name="Wang M."/>
            <person name="Zifcakova L."/>
            <person name="Wipf D."/>
            <person name="Zambonelli A."/>
            <person name="Paolocci F."/>
            <person name="Nowrousian M."/>
            <person name="Ottonello S."/>
            <person name="Baldrian P."/>
            <person name="Spatafora J.W."/>
            <person name="Henrissat B."/>
            <person name="Nagy L.G."/>
            <person name="Aury J.M."/>
            <person name="Wincker P."/>
            <person name="Grigoriev I.V."/>
            <person name="Bonfante P."/>
            <person name="Martin F.M."/>
        </authorList>
    </citation>
    <scope>NUCLEOTIDE SEQUENCE [LARGE SCALE GENOMIC DNA]</scope>
    <source>
        <strain evidence="2 3">RN42</strain>
    </source>
</reference>
<evidence type="ECO:0000313" key="2">
    <source>
        <dbReference type="EMBL" id="RPA82901.1"/>
    </source>
</evidence>
<organism evidence="2 3">
    <name type="scientific">Ascobolus immersus RN42</name>
    <dbReference type="NCBI Taxonomy" id="1160509"/>
    <lineage>
        <taxon>Eukaryota</taxon>
        <taxon>Fungi</taxon>
        <taxon>Dikarya</taxon>
        <taxon>Ascomycota</taxon>
        <taxon>Pezizomycotina</taxon>
        <taxon>Pezizomycetes</taxon>
        <taxon>Pezizales</taxon>
        <taxon>Ascobolaceae</taxon>
        <taxon>Ascobolus</taxon>
    </lineage>
</organism>
<protein>
    <recommendedName>
        <fullName evidence="4">F-box domain-containing protein</fullName>
    </recommendedName>
</protein>
<evidence type="ECO:0000313" key="3">
    <source>
        <dbReference type="Proteomes" id="UP000275078"/>
    </source>
</evidence>
<name>A0A3N4IFE1_ASCIM</name>
<sequence length="360" mass="40357">MALPNTNTLPTTLTIRTSSPQPALTQPSQAISLLNLPTDILHLLLLHLPSLPSLHTLLLTHRAFANLFSQHPTSITTALISRSYPPHALRLLNYSRPNALHPKVRAFISTQTDGLWGRVDSSLAPSSDRFSTQDALRLKADAEIVDKLVHWAEGIMEGRSIIGYSEPNSGGASGSSDSGGRRIVYPLFDGQGLGSGVSASERERARKGVYMILGLVGSFVYDPERDEIDLDCTELLGMPLEELFYVLALLTYFSTWTFARELMALRRLVKVLEYRVYDDRKVVDVDERWDLRYSVEYLRRVGLRDRWQGEVAEMVAVSKSKAKGFDGGYRRERFEEKVIGGRKVLLLRFLPEQNLEAGLV</sequence>
<feature type="compositionally biased region" description="Low complexity" evidence="1">
    <location>
        <begin position="1"/>
        <end position="14"/>
    </location>
</feature>
<feature type="region of interest" description="Disordered" evidence="1">
    <location>
        <begin position="1"/>
        <end position="21"/>
    </location>
</feature>
<keyword evidence="3" id="KW-1185">Reference proteome</keyword>
<accession>A0A3N4IFE1</accession>
<evidence type="ECO:0008006" key="4">
    <source>
        <dbReference type="Google" id="ProtNLM"/>
    </source>
</evidence>
<proteinExistence type="predicted"/>